<gene>
    <name evidence="6" type="ORF">ACFYTF_00825</name>
</gene>
<comment type="caution">
    <text evidence="6">The sequence shown here is derived from an EMBL/GenBank/DDBJ whole genome shotgun (WGS) entry which is preliminary data.</text>
</comment>
<dbReference type="SUPFAM" id="SSF51905">
    <property type="entry name" value="FAD/NAD(P)-binding domain"/>
    <property type="match status" value="2"/>
</dbReference>
<dbReference type="Gene3D" id="3.50.50.100">
    <property type="match status" value="1"/>
</dbReference>
<dbReference type="RefSeq" id="WP_043659767.1">
    <property type="nucleotide sequence ID" value="NZ_JBIAMX010000001.1"/>
</dbReference>
<organism evidence="6 7">
    <name type="scientific">Nocardia thailandica</name>
    <dbReference type="NCBI Taxonomy" id="257275"/>
    <lineage>
        <taxon>Bacteria</taxon>
        <taxon>Bacillati</taxon>
        <taxon>Actinomycetota</taxon>
        <taxon>Actinomycetes</taxon>
        <taxon>Mycobacteriales</taxon>
        <taxon>Nocardiaceae</taxon>
        <taxon>Nocardia</taxon>
    </lineage>
</organism>
<dbReference type="PRINTS" id="PR00368">
    <property type="entry name" value="FADPNR"/>
</dbReference>
<evidence type="ECO:0000256" key="3">
    <source>
        <dbReference type="ARBA" id="ARBA00022827"/>
    </source>
</evidence>
<dbReference type="Pfam" id="PF07992">
    <property type="entry name" value="Pyr_redox_2"/>
    <property type="match status" value="1"/>
</dbReference>
<keyword evidence="2" id="KW-0285">Flavoprotein</keyword>
<evidence type="ECO:0000256" key="2">
    <source>
        <dbReference type="ARBA" id="ARBA00022630"/>
    </source>
</evidence>
<protein>
    <submittedName>
        <fullName evidence="6">NAD(P)/FAD-dependent oxidoreductase</fullName>
        <ecNumber evidence="6">1.6.5.-</ecNumber>
    </submittedName>
</protein>
<dbReference type="EC" id="1.6.5.-" evidence="6"/>
<keyword evidence="3" id="KW-0274">FAD</keyword>
<sequence length="357" mass="36653">MKIAVIGAGYAGTIAANRLAGKLPEAELTVVNPRAEFVERVRLHEQTCGTGSAATPLTEMLPASARLVVDSVDKIGDGALTLSGGGTLDFDWLFLAVGSAVAPLPGTVAVGTWEGAREAAAALERLGAGQSVTVIGGGLTGIETAAEVAEARPDLRVRLVGSAIGASLSAGGQRRVRAGLAALGVEVVEDRVRGAEGGVVTVDGGARLASDLTLWAIIGAIPELAARSGLAVDADGRVLVDDVLRSVSDPRVFAVGDCAAVPGARLACATAAPQGYFAADTLVRVTRGRRLKPYSMGYAGQALSLGRRDALVQVCRRDDSPTPLYLAGRTAALTKESIVRYAKYGARTARYAWLPGR</sequence>
<keyword evidence="4 6" id="KW-0560">Oxidoreductase</keyword>
<dbReference type="GO" id="GO:0016491">
    <property type="term" value="F:oxidoreductase activity"/>
    <property type="evidence" value="ECO:0007669"/>
    <property type="project" value="UniProtKB-KW"/>
</dbReference>
<feature type="domain" description="FAD/NAD(P)-binding" evidence="5">
    <location>
        <begin position="1"/>
        <end position="263"/>
    </location>
</feature>
<evidence type="ECO:0000313" key="7">
    <source>
        <dbReference type="Proteomes" id="UP001601444"/>
    </source>
</evidence>
<reference evidence="6 7" key="1">
    <citation type="submission" date="2024-10" db="EMBL/GenBank/DDBJ databases">
        <title>The Natural Products Discovery Center: Release of the First 8490 Sequenced Strains for Exploring Actinobacteria Biosynthetic Diversity.</title>
        <authorList>
            <person name="Kalkreuter E."/>
            <person name="Kautsar S.A."/>
            <person name="Yang D."/>
            <person name="Bader C.D."/>
            <person name="Teijaro C.N."/>
            <person name="Fluegel L."/>
            <person name="Davis C.M."/>
            <person name="Simpson J.R."/>
            <person name="Lauterbach L."/>
            <person name="Steele A.D."/>
            <person name="Gui C."/>
            <person name="Meng S."/>
            <person name="Li G."/>
            <person name="Viehrig K."/>
            <person name="Ye F."/>
            <person name="Su P."/>
            <person name="Kiefer A.F."/>
            <person name="Nichols A."/>
            <person name="Cepeda A.J."/>
            <person name="Yan W."/>
            <person name="Fan B."/>
            <person name="Jiang Y."/>
            <person name="Adhikari A."/>
            <person name="Zheng C.-J."/>
            <person name="Schuster L."/>
            <person name="Cowan T.M."/>
            <person name="Smanski M.J."/>
            <person name="Chevrette M.G."/>
            <person name="De Carvalho L.P.S."/>
            <person name="Shen B."/>
        </authorList>
    </citation>
    <scope>NUCLEOTIDE SEQUENCE [LARGE SCALE GENOMIC DNA]</scope>
    <source>
        <strain evidence="6 7">NPDC004045</strain>
    </source>
</reference>
<name>A0ABW6PG47_9NOCA</name>
<evidence type="ECO:0000259" key="5">
    <source>
        <dbReference type="Pfam" id="PF07992"/>
    </source>
</evidence>
<dbReference type="EMBL" id="JBIAMX010000001">
    <property type="protein sequence ID" value="MFF0541364.1"/>
    <property type="molecule type" value="Genomic_DNA"/>
</dbReference>
<evidence type="ECO:0000313" key="6">
    <source>
        <dbReference type="EMBL" id="MFF0541364.1"/>
    </source>
</evidence>
<dbReference type="PRINTS" id="PR00469">
    <property type="entry name" value="PNDRDTASEII"/>
</dbReference>
<comment type="similarity">
    <text evidence="1">Belongs to the FAD-dependent oxidoreductase family.</text>
</comment>
<accession>A0ABW6PG47</accession>
<evidence type="ECO:0000256" key="4">
    <source>
        <dbReference type="ARBA" id="ARBA00023002"/>
    </source>
</evidence>
<dbReference type="PANTHER" id="PTHR43735:SF3">
    <property type="entry name" value="FERROPTOSIS SUPPRESSOR PROTEIN 1"/>
    <property type="match status" value="1"/>
</dbReference>
<keyword evidence="7" id="KW-1185">Reference proteome</keyword>
<proteinExistence type="inferred from homology"/>
<dbReference type="InterPro" id="IPR036188">
    <property type="entry name" value="FAD/NAD-bd_sf"/>
</dbReference>
<dbReference type="PANTHER" id="PTHR43735">
    <property type="entry name" value="APOPTOSIS-INDUCING FACTOR 1"/>
    <property type="match status" value="1"/>
</dbReference>
<dbReference type="Proteomes" id="UP001601444">
    <property type="component" value="Unassembled WGS sequence"/>
</dbReference>
<evidence type="ECO:0000256" key="1">
    <source>
        <dbReference type="ARBA" id="ARBA00006442"/>
    </source>
</evidence>
<dbReference type="InterPro" id="IPR023753">
    <property type="entry name" value="FAD/NAD-binding_dom"/>
</dbReference>